<sequence>MCVSSINTPHKKQLKLLLPDNPTYSDIPIEYDLQIQNRGVENVYVFTEKDIPGVPPPDLSLPFYDRPPVPKQTAIAGKVIYECNAKPIINARYSHYMKQRNKAAVPQRQARMLNETSFHGTVLAPGTTGASAGRFNSFTKGTKMIKTGSSTDLKMTRLPKNELLDLLFKCFHDYEYWSLKGLREIVRQPEVYLKEILEDIAILNKRGPYALKWCLKPEFKGTKPSNEVNMDRRGDIKKDESSDENMEDV</sequence>
<dbReference type="SUPFAM" id="SSF50916">
    <property type="entry name" value="Rap30/74 interaction domains"/>
    <property type="match status" value="1"/>
</dbReference>
<comment type="subcellular location">
    <subcellularLocation>
        <location evidence="1">Nucleus</location>
    </subcellularLocation>
</comment>
<keyword evidence="6" id="KW-0804">Transcription</keyword>
<dbReference type="Proteomes" id="UP000186594">
    <property type="component" value="Unassembled WGS sequence"/>
</dbReference>
<evidence type="ECO:0000256" key="2">
    <source>
        <dbReference type="ARBA" id="ARBA00009543"/>
    </source>
</evidence>
<dbReference type="InterPro" id="IPR036390">
    <property type="entry name" value="WH_DNA-bd_sf"/>
</dbReference>
<dbReference type="GO" id="GO:0016251">
    <property type="term" value="F:RNA polymerase II general transcription initiation factor activity"/>
    <property type="evidence" value="ECO:0007669"/>
    <property type="project" value="EnsemblFungi"/>
</dbReference>
<feature type="region of interest" description="Disordered" evidence="10">
    <location>
        <begin position="220"/>
        <end position="249"/>
    </location>
</feature>
<dbReference type="AlphaFoldDB" id="A0A1U7LVN8"/>
<dbReference type="InterPro" id="IPR003196">
    <property type="entry name" value="TFIIF_beta"/>
</dbReference>
<keyword evidence="5" id="KW-0238">DNA-binding</keyword>
<evidence type="ECO:0000256" key="4">
    <source>
        <dbReference type="ARBA" id="ARBA00023015"/>
    </source>
</evidence>
<dbReference type="OrthoDB" id="26094at2759"/>
<evidence type="ECO:0000313" key="13">
    <source>
        <dbReference type="EMBL" id="OLL26689.1"/>
    </source>
</evidence>
<proteinExistence type="inferred from homology"/>
<dbReference type="GO" id="GO:0006367">
    <property type="term" value="P:transcription initiation at RNA polymerase II promoter"/>
    <property type="evidence" value="ECO:0007669"/>
    <property type="project" value="EnsemblFungi"/>
</dbReference>
<dbReference type="FunFam" id="1.10.10.10:FF:000035">
    <property type="entry name" value="General transcription factor IIF subunit 2"/>
    <property type="match status" value="1"/>
</dbReference>
<dbReference type="SUPFAM" id="SSF46785">
    <property type="entry name" value="Winged helix' DNA-binding domain"/>
    <property type="match status" value="1"/>
</dbReference>
<evidence type="ECO:0000313" key="14">
    <source>
        <dbReference type="Proteomes" id="UP000186594"/>
    </source>
</evidence>
<keyword evidence="13" id="KW-0396">Initiation factor</keyword>
<comment type="similarity">
    <text evidence="2">Belongs to the TFIIF beta subunit family.</text>
</comment>
<evidence type="ECO:0000256" key="9">
    <source>
        <dbReference type="ARBA" id="ARBA00081863"/>
    </source>
</evidence>
<evidence type="ECO:0000256" key="3">
    <source>
        <dbReference type="ARBA" id="ARBA00021453"/>
    </source>
</evidence>
<feature type="compositionally biased region" description="Basic and acidic residues" evidence="10">
    <location>
        <begin position="229"/>
        <end position="240"/>
    </location>
</feature>
<dbReference type="PANTHER" id="PTHR10445">
    <property type="entry name" value="GENERAL TRANSCRIPTION FACTOR IIF SUBUNIT 2"/>
    <property type="match status" value="1"/>
</dbReference>
<dbReference type="Pfam" id="PF17683">
    <property type="entry name" value="TFIIF_beta_N"/>
    <property type="match status" value="1"/>
</dbReference>
<accession>A0A1U7LVN8</accession>
<keyword evidence="7" id="KW-0539">Nucleus</keyword>
<evidence type="ECO:0000256" key="6">
    <source>
        <dbReference type="ARBA" id="ARBA00023163"/>
    </source>
</evidence>
<evidence type="ECO:0000259" key="11">
    <source>
        <dbReference type="Pfam" id="PF02270"/>
    </source>
</evidence>
<dbReference type="GO" id="GO:0003743">
    <property type="term" value="F:translation initiation factor activity"/>
    <property type="evidence" value="ECO:0007669"/>
    <property type="project" value="UniProtKB-KW"/>
</dbReference>
<protein>
    <recommendedName>
        <fullName evidence="3">Transcription initiation factor IIF subunit beta</fullName>
    </recommendedName>
    <alternativeName>
        <fullName evidence="9">TFIIF medium subunit</fullName>
    </alternativeName>
    <alternativeName>
        <fullName evidence="8">TFIIF-beta</fullName>
    </alternativeName>
</protein>
<dbReference type="Pfam" id="PF02270">
    <property type="entry name" value="TFIIF_beta"/>
    <property type="match status" value="1"/>
</dbReference>
<evidence type="ECO:0000256" key="7">
    <source>
        <dbReference type="ARBA" id="ARBA00023242"/>
    </source>
</evidence>
<evidence type="ECO:0000259" key="12">
    <source>
        <dbReference type="Pfam" id="PF17683"/>
    </source>
</evidence>
<dbReference type="InterPro" id="IPR040504">
    <property type="entry name" value="TFIIF_beta_N"/>
</dbReference>
<keyword evidence="13" id="KW-0648">Protein biosynthesis</keyword>
<dbReference type="CDD" id="cd07980">
    <property type="entry name" value="TFIIF_beta"/>
    <property type="match status" value="1"/>
</dbReference>
<keyword evidence="4" id="KW-0805">Transcription regulation</keyword>
<dbReference type="InterPro" id="IPR036388">
    <property type="entry name" value="WH-like_DNA-bd_sf"/>
</dbReference>
<evidence type="ECO:0000256" key="5">
    <source>
        <dbReference type="ARBA" id="ARBA00023125"/>
    </source>
</evidence>
<dbReference type="PANTHER" id="PTHR10445:SF0">
    <property type="entry name" value="GENERAL TRANSCRIPTION FACTOR IIF SUBUNIT 2"/>
    <property type="match status" value="1"/>
</dbReference>
<evidence type="ECO:0000256" key="1">
    <source>
        <dbReference type="ARBA" id="ARBA00004123"/>
    </source>
</evidence>
<reference evidence="13 14" key="1">
    <citation type="submission" date="2016-04" db="EMBL/GenBank/DDBJ databases">
        <title>Evolutionary innovation and constraint leading to complex multicellularity in the Ascomycota.</title>
        <authorList>
            <person name="Cisse O."/>
            <person name="Nguyen A."/>
            <person name="Hewitt D.A."/>
            <person name="Jedd G."/>
            <person name="Stajich J.E."/>
        </authorList>
    </citation>
    <scope>NUCLEOTIDE SEQUENCE [LARGE SCALE GENOMIC DNA]</scope>
    <source>
        <strain evidence="13 14">DAH-3</strain>
    </source>
</reference>
<dbReference type="InterPro" id="IPR011039">
    <property type="entry name" value="TFIIF_interaction"/>
</dbReference>
<dbReference type="Gene3D" id="1.10.10.10">
    <property type="entry name" value="Winged helix-like DNA-binding domain superfamily/Winged helix DNA-binding domain"/>
    <property type="match status" value="1"/>
</dbReference>
<evidence type="ECO:0000256" key="10">
    <source>
        <dbReference type="SAM" id="MobiDB-lite"/>
    </source>
</evidence>
<evidence type="ECO:0000256" key="8">
    <source>
        <dbReference type="ARBA" id="ARBA00081473"/>
    </source>
</evidence>
<organism evidence="13 14">
    <name type="scientific">Neolecta irregularis (strain DAH-3)</name>
    <dbReference type="NCBI Taxonomy" id="1198029"/>
    <lineage>
        <taxon>Eukaryota</taxon>
        <taxon>Fungi</taxon>
        <taxon>Dikarya</taxon>
        <taxon>Ascomycota</taxon>
        <taxon>Taphrinomycotina</taxon>
        <taxon>Neolectales</taxon>
        <taxon>Neolectaceae</taxon>
        <taxon>Neolecta</taxon>
    </lineage>
</organism>
<keyword evidence="14" id="KW-1185">Reference proteome</keyword>
<dbReference type="GO" id="GO:0005674">
    <property type="term" value="C:transcription factor TFIIF complex"/>
    <property type="evidence" value="ECO:0007669"/>
    <property type="project" value="InterPro"/>
</dbReference>
<feature type="domain" description="TFIIF beta subunit N-terminal" evidence="12">
    <location>
        <begin position="9"/>
        <end position="88"/>
    </location>
</feature>
<dbReference type="GO" id="GO:0003677">
    <property type="term" value="F:DNA binding"/>
    <property type="evidence" value="ECO:0007669"/>
    <property type="project" value="UniProtKB-KW"/>
</dbReference>
<comment type="caution">
    <text evidence="13">The sequence shown here is derived from an EMBL/GenBank/DDBJ whole genome shotgun (WGS) entry which is preliminary data.</text>
</comment>
<name>A0A1U7LVN8_NEOID</name>
<dbReference type="OMA" id="GRIRHEV"/>
<feature type="domain" description="TFIIF beta subunit HTH" evidence="11">
    <location>
        <begin position="156"/>
        <end position="220"/>
    </location>
</feature>
<dbReference type="STRING" id="1198029.A0A1U7LVN8"/>
<gene>
    <name evidence="13" type="ORF">NEOLI_002508</name>
</gene>
<dbReference type="EMBL" id="LXFE01000153">
    <property type="protein sequence ID" value="OLL26689.1"/>
    <property type="molecule type" value="Genomic_DNA"/>
</dbReference>
<dbReference type="InterPro" id="IPR040450">
    <property type="entry name" value="TFIIF_beta_HTH"/>
</dbReference>